<dbReference type="InterPro" id="IPR006091">
    <property type="entry name" value="Acyl-CoA_Oxase/DH_mid-dom"/>
</dbReference>
<evidence type="ECO:0000256" key="2">
    <source>
        <dbReference type="ARBA" id="ARBA00022630"/>
    </source>
</evidence>
<dbReference type="Proteomes" id="UP000294593">
    <property type="component" value="Unassembled WGS sequence"/>
</dbReference>
<feature type="domain" description="Acyl-CoA oxidase/dehydrogenase middle" evidence="15">
    <location>
        <begin position="150"/>
        <end position="217"/>
    </location>
</feature>
<evidence type="ECO:0000256" key="3">
    <source>
        <dbReference type="ARBA" id="ARBA00022643"/>
    </source>
</evidence>
<comment type="catalytic activity">
    <reaction evidence="13">
        <text>dibenzothiophene + 2 FMNH2 + 2 O2 = dibenzothiophene 5,5-dioxide + 2 FMN + 2 H2O + 2 H(+)</text>
        <dbReference type="Rhea" id="RHEA:49072"/>
        <dbReference type="ChEBI" id="CHEBI:15377"/>
        <dbReference type="ChEBI" id="CHEBI:15378"/>
        <dbReference type="ChEBI" id="CHEBI:15379"/>
        <dbReference type="ChEBI" id="CHEBI:23681"/>
        <dbReference type="ChEBI" id="CHEBI:57618"/>
        <dbReference type="ChEBI" id="CHEBI:58210"/>
        <dbReference type="ChEBI" id="CHEBI:90356"/>
        <dbReference type="EC" id="1.14.14.21"/>
    </reaction>
</comment>
<evidence type="ECO:0000256" key="7">
    <source>
        <dbReference type="ARBA" id="ARBA00034307"/>
    </source>
</evidence>
<dbReference type="InterPro" id="IPR046373">
    <property type="entry name" value="Acyl-CoA_Oxase/DH_mid-dom_sf"/>
</dbReference>
<evidence type="ECO:0000256" key="4">
    <source>
        <dbReference type="ARBA" id="ARBA00022741"/>
    </source>
</evidence>
<dbReference type="OrthoDB" id="571684at2"/>
<keyword evidence="4" id="KW-0547">Nucleotide-binding</keyword>
<dbReference type="SUPFAM" id="SSF47203">
    <property type="entry name" value="Acyl-CoA dehydrogenase C-terminal domain-like"/>
    <property type="match status" value="1"/>
</dbReference>
<evidence type="ECO:0000256" key="10">
    <source>
        <dbReference type="ARBA" id="ARBA00034345"/>
    </source>
</evidence>
<dbReference type="EC" id="1.14.14.21" evidence="9"/>
<evidence type="ECO:0000256" key="9">
    <source>
        <dbReference type="ARBA" id="ARBA00034328"/>
    </source>
</evidence>
<reference evidence="18 19" key="1">
    <citation type="submission" date="2019-03" db="EMBL/GenBank/DDBJ databases">
        <title>Genomic Encyclopedia of Type Strains, Phase IV (KMG-IV): sequencing the most valuable type-strain genomes for metagenomic binning, comparative biology and taxonomic classification.</title>
        <authorList>
            <person name="Goeker M."/>
        </authorList>
    </citation>
    <scope>NUCLEOTIDE SEQUENCE [LARGE SCALE GENOMIC DNA]</scope>
    <source>
        <strain evidence="18 19">DSM 11901</strain>
    </source>
</reference>
<evidence type="ECO:0000256" key="1">
    <source>
        <dbReference type="ARBA" id="ARBA00004496"/>
    </source>
</evidence>
<dbReference type="InterPro" id="IPR013107">
    <property type="entry name" value="Acyl-CoA_DH_C"/>
</dbReference>
<dbReference type="Gene3D" id="2.40.110.10">
    <property type="entry name" value="Butyryl-CoA Dehydrogenase, subunit A, domain 2"/>
    <property type="match status" value="1"/>
</dbReference>
<dbReference type="Gene3D" id="1.20.140.10">
    <property type="entry name" value="Butyryl-CoA Dehydrogenase, subunit A, domain 3"/>
    <property type="match status" value="1"/>
</dbReference>
<evidence type="ECO:0000256" key="8">
    <source>
        <dbReference type="ARBA" id="ARBA00034317"/>
    </source>
</evidence>
<dbReference type="GO" id="GO:0006552">
    <property type="term" value="P:L-leucine catabolic process"/>
    <property type="evidence" value="ECO:0007669"/>
    <property type="project" value="TreeGrafter"/>
</dbReference>
<dbReference type="Pfam" id="PF08028">
    <property type="entry name" value="Acyl-CoA_dh_2"/>
    <property type="match status" value="1"/>
</dbReference>
<comment type="catalytic activity">
    <reaction evidence="12">
        <text>dibenzothiophene 5-oxide + FMNH2 + O2 = dibenzothiophene 5,5-dioxide + FMN + H2O + H(+)</text>
        <dbReference type="Rhea" id="RHEA:49080"/>
        <dbReference type="ChEBI" id="CHEBI:15377"/>
        <dbReference type="ChEBI" id="CHEBI:15378"/>
        <dbReference type="ChEBI" id="CHEBI:15379"/>
        <dbReference type="ChEBI" id="CHEBI:23683"/>
        <dbReference type="ChEBI" id="CHEBI:57618"/>
        <dbReference type="ChEBI" id="CHEBI:58210"/>
        <dbReference type="ChEBI" id="CHEBI:90356"/>
    </reaction>
</comment>
<dbReference type="InterPro" id="IPR013786">
    <property type="entry name" value="AcylCoA_DH/ox_N"/>
</dbReference>
<feature type="compositionally biased region" description="Basic and acidic residues" evidence="14">
    <location>
        <begin position="8"/>
        <end position="23"/>
    </location>
</feature>
<evidence type="ECO:0000256" key="6">
    <source>
        <dbReference type="ARBA" id="ARBA00023033"/>
    </source>
</evidence>
<evidence type="ECO:0000256" key="12">
    <source>
        <dbReference type="ARBA" id="ARBA00048445"/>
    </source>
</evidence>
<proteinExistence type="inferred from homology"/>
<dbReference type="InterPro" id="IPR036250">
    <property type="entry name" value="AcylCo_DH-like_C"/>
</dbReference>
<evidence type="ECO:0000256" key="14">
    <source>
        <dbReference type="SAM" id="MobiDB-lite"/>
    </source>
</evidence>
<comment type="pathway">
    <text evidence="7">Sulfur metabolism; dibenzothiophene degradation.</text>
</comment>
<dbReference type="AlphaFoldDB" id="A0A4R6RMU8"/>
<evidence type="ECO:0000313" key="18">
    <source>
        <dbReference type="EMBL" id="TDP88013.1"/>
    </source>
</evidence>
<dbReference type="EMBL" id="SNXW01000001">
    <property type="protein sequence ID" value="TDP88013.1"/>
    <property type="molecule type" value="Genomic_DNA"/>
</dbReference>
<evidence type="ECO:0000256" key="13">
    <source>
        <dbReference type="ARBA" id="ARBA00049456"/>
    </source>
</evidence>
<comment type="similarity">
    <text evidence="8">Belongs to the DszC flavin monooxygenase family.</text>
</comment>
<dbReference type="PANTHER" id="PTHR43884:SF12">
    <property type="entry name" value="ISOVALERYL-COA DEHYDROGENASE, MITOCHONDRIAL-RELATED"/>
    <property type="match status" value="1"/>
</dbReference>
<dbReference type="PANTHER" id="PTHR43884">
    <property type="entry name" value="ACYL-COA DEHYDROGENASE"/>
    <property type="match status" value="1"/>
</dbReference>
<comment type="caution">
    <text evidence="18">The sequence shown here is derived from an EMBL/GenBank/DDBJ whole genome shotgun (WGS) entry which is preliminary data.</text>
</comment>
<dbReference type="InterPro" id="IPR037069">
    <property type="entry name" value="AcylCoA_DH/ox_N_sf"/>
</dbReference>
<evidence type="ECO:0000259" key="15">
    <source>
        <dbReference type="Pfam" id="PF02770"/>
    </source>
</evidence>
<protein>
    <recommendedName>
        <fullName evidence="10">Dibenzothiophene monooxygenase</fullName>
        <ecNumber evidence="9">1.14.14.21</ecNumber>
    </recommendedName>
</protein>
<dbReference type="RefSeq" id="WP_133605679.1">
    <property type="nucleotide sequence ID" value="NZ_SNXW01000001.1"/>
</dbReference>
<evidence type="ECO:0000256" key="5">
    <source>
        <dbReference type="ARBA" id="ARBA00023002"/>
    </source>
</evidence>
<gene>
    <name evidence="18" type="ORF">EV672_101149</name>
</gene>
<feature type="region of interest" description="Disordered" evidence="14">
    <location>
        <begin position="1"/>
        <end position="23"/>
    </location>
</feature>
<keyword evidence="6" id="KW-0503">Monooxygenase</keyword>
<dbReference type="GO" id="GO:0008470">
    <property type="term" value="F:3-methylbutanoyl-CoA dehydrogenase activity"/>
    <property type="evidence" value="ECO:0007669"/>
    <property type="project" value="TreeGrafter"/>
</dbReference>
<evidence type="ECO:0000259" key="16">
    <source>
        <dbReference type="Pfam" id="PF02771"/>
    </source>
</evidence>
<dbReference type="Pfam" id="PF02771">
    <property type="entry name" value="Acyl-CoA_dh_N"/>
    <property type="match status" value="1"/>
</dbReference>
<keyword evidence="3" id="KW-0288">FMN</keyword>
<comment type="catalytic activity">
    <reaction evidence="11">
        <text>dibenzothiophene + FMNH2 + O2 = dibenzothiophene 5-oxide + FMN + H2O + H(+)</text>
        <dbReference type="Rhea" id="RHEA:49076"/>
        <dbReference type="ChEBI" id="CHEBI:15377"/>
        <dbReference type="ChEBI" id="CHEBI:15378"/>
        <dbReference type="ChEBI" id="CHEBI:15379"/>
        <dbReference type="ChEBI" id="CHEBI:23681"/>
        <dbReference type="ChEBI" id="CHEBI:23683"/>
        <dbReference type="ChEBI" id="CHEBI:57618"/>
        <dbReference type="ChEBI" id="CHEBI:58210"/>
    </reaction>
</comment>
<organism evidence="18 19">
    <name type="scientific">Aquabacterium commune</name>
    <dbReference type="NCBI Taxonomy" id="70586"/>
    <lineage>
        <taxon>Bacteria</taxon>
        <taxon>Pseudomonadati</taxon>
        <taxon>Pseudomonadota</taxon>
        <taxon>Betaproteobacteria</taxon>
        <taxon>Burkholderiales</taxon>
        <taxon>Aquabacterium</taxon>
    </lineage>
</organism>
<dbReference type="GO" id="GO:0005737">
    <property type="term" value="C:cytoplasm"/>
    <property type="evidence" value="ECO:0007669"/>
    <property type="project" value="UniProtKB-SubCell"/>
</dbReference>
<dbReference type="Gene3D" id="1.10.540.10">
    <property type="entry name" value="Acyl-CoA dehydrogenase/oxidase, N-terminal domain"/>
    <property type="match status" value="1"/>
</dbReference>
<comment type="subcellular location">
    <subcellularLocation>
        <location evidence="1">Cytoplasm</location>
    </subcellularLocation>
</comment>
<dbReference type="GO" id="GO:0004497">
    <property type="term" value="F:monooxygenase activity"/>
    <property type="evidence" value="ECO:0007669"/>
    <property type="project" value="UniProtKB-KW"/>
</dbReference>
<sequence length="407" mass="44683">MSSLHALTIERPDHAATPDRASHLDQVPQVADRLAQHFATTAALRDAEGGCPKAQRDELRASGLLALSIPVELGGLDGSWRDVLDVVRQFARVDSSIAHLYAFHHLMLATVTLYGQPEQWRPWLAHTARHDWFWGNALNPRDQRARCSPASGGWLLSGPKSFCSGALDSEMLVVSGECEGQLMVAAVPTSRSGIHIRQDWDNMGQRQTDSGSVQFDRLRIEDGEVLREPGPLSTPRSCLRSLVSQLILVNIYVGIAQGAFEAARRYTREEARPWPGAGVERMADDPYVLAHFGDFHVGLDGAVLLADRAGMGLVAALERGEALTSEERGQLAIHIATAKVAAARSGLDLCNRLFEVTGARSTHAALGLDRYWRNLRTHTLHDPIDHKVRELGLWALQGRLPEPGFYA</sequence>
<keyword evidence="2" id="KW-0285">Flavoprotein</keyword>
<feature type="domain" description="Acyl-CoA dehydrogenase C-terminal" evidence="17">
    <location>
        <begin position="248"/>
        <end position="382"/>
    </location>
</feature>
<name>A0A4R6RMU8_9BURK</name>
<dbReference type="GO" id="GO:0050660">
    <property type="term" value="F:flavin adenine dinucleotide binding"/>
    <property type="evidence" value="ECO:0007669"/>
    <property type="project" value="InterPro"/>
</dbReference>
<accession>A0A4R6RMU8</accession>
<dbReference type="SUPFAM" id="SSF56645">
    <property type="entry name" value="Acyl-CoA dehydrogenase NM domain-like"/>
    <property type="match status" value="1"/>
</dbReference>
<keyword evidence="19" id="KW-1185">Reference proteome</keyword>
<dbReference type="PIRSF" id="PIRSF016578">
    <property type="entry name" value="HsaA"/>
    <property type="match status" value="1"/>
</dbReference>
<evidence type="ECO:0000313" key="19">
    <source>
        <dbReference type="Proteomes" id="UP000294593"/>
    </source>
</evidence>
<dbReference type="Pfam" id="PF02770">
    <property type="entry name" value="Acyl-CoA_dh_M"/>
    <property type="match status" value="1"/>
</dbReference>
<evidence type="ECO:0000259" key="17">
    <source>
        <dbReference type="Pfam" id="PF08028"/>
    </source>
</evidence>
<feature type="domain" description="Acyl-CoA dehydrogenase/oxidase N-terminal" evidence="16">
    <location>
        <begin position="30"/>
        <end position="129"/>
    </location>
</feature>
<dbReference type="InterPro" id="IPR009100">
    <property type="entry name" value="AcylCoA_DH/oxidase_NM_dom_sf"/>
</dbReference>
<evidence type="ECO:0000256" key="11">
    <source>
        <dbReference type="ARBA" id="ARBA00047859"/>
    </source>
</evidence>
<keyword evidence="5" id="KW-0560">Oxidoreductase</keyword>